<dbReference type="GO" id="GO:0031012">
    <property type="term" value="C:extracellular matrix"/>
    <property type="evidence" value="ECO:0007669"/>
    <property type="project" value="TreeGrafter"/>
</dbReference>
<keyword evidence="1" id="KW-0732">Signal</keyword>
<dbReference type="GO" id="GO:0005615">
    <property type="term" value="C:extracellular space"/>
    <property type="evidence" value="ECO:0007669"/>
    <property type="project" value="TreeGrafter"/>
</dbReference>
<dbReference type="EMBL" id="BDGG01000003">
    <property type="protein sequence ID" value="GAU94848.1"/>
    <property type="molecule type" value="Genomic_DNA"/>
</dbReference>
<sequence>MKLLLCALLLVAGASALKRQTDFLDAFPESWYEEAKNAKDDGLPDIPHFLDADEDLSQYFGDSLMATGRGNKNVLEVAAENGATIFVKAAKLVGLEDELSNTNNITVFIPTNRAFLRLDKLIYLYFLRYPMRLRALIQYHMINGSFRLDKLKDDRSYNTRLRNLTARYDVYGHDHSNRTTHVIQGAHINCEQRDMDASNGVVHFIDDVIQRISYFSSYKALSGCPQFSTLFDGLAVAGLTDKLKNGSLTILAPTEKAFRRLPEGVWEKLIKDKSALTAVLSMHVLNKTYFARGFRDNDVLPSLNKQSTVTVHVRGDRTGKEANCRNCRYEVFVNEAKIVYFDGVTTSGIIHAIDRVMIPKGLLEELTGETV</sequence>
<dbReference type="InterPro" id="IPR050904">
    <property type="entry name" value="Adhesion/Biosynth-related"/>
</dbReference>
<keyword evidence="4" id="KW-1185">Reference proteome</keyword>
<dbReference type="Gene3D" id="2.30.180.10">
    <property type="entry name" value="FAS1 domain"/>
    <property type="match status" value="2"/>
</dbReference>
<comment type="caution">
    <text evidence="3">The sequence shown here is derived from an EMBL/GenBank/DDBJ whole genome shotgun (WGS) entry which is preliminary data.</text>
</comment>
<dbReference type="InterPro" id="IPR036378">
    <property type="entry name" value="FAS1_dom_sf"/>
</dbReference>
<reference evidence="3 4" key="1">
    <citation type="journal article" date="2016" name="Nat. Commun.">
        <title>Extremotolerant tardigrade genome and improved radiotolerance of human cultured cells by tardigrade-unique protein.</title>
        <authorList>
            <person name="Hashimoto T."/>
            <person name="Horikawa D.D."/>
            <person name="Saito Y."/>
            <person name="Kuwahara H."/>
            <person name="Kozuka-Hata H."/>
            <person name="Shin-I T."/>
            <person name="Minakuchi Y."/>
            <person name="Ohishi K."/>
            <person name="Motoyama A."/>
            <person name="Aizu T."/>
            <person name="Enomoto A."/>
            <person name="Kondo K."/>
            <person name="Tanaka S."/>
            <person name="Hara Y."/>
            <person name="Koshikawa S."/>
            <person name="Sagara H."/>
            <person name="Miura T."/>
            <person name="Yokobori S."/>
            <person name="Miyagawa K."/>
            <person name="Suzuki Y."/>
            <person name="Kubo T."/>
            <person name="Oyama M."/>
            <person name="Kohara Y."/>
            <person name="Fujiyama A."/>
            <person name="Arakawa K."/>
            <person name="Katayama T."/>
            <person name="Toyoda A."/>
            <person name="Kunieda T."/>
        </authorList>
    </citation>
    <scope>NUCLEOTIDE SEQUENCE [LARGE SCALE GENOMIC DNA]</scope>
    <source>
        <strain evidence="3 4">YOKOZUNA-1</strain>
    </source>
</reference>
<dbReference type="SUPFAM" id="SSF82153">
    <property type="entry name" value="FAS1 domain"/>
    <property type="match status" value="2"/>
</dbReference>
<gene>
    <name evidence="3" type="primary">RvY_06556-1</name>
    <name evidence="3" type="synonym">RvY_06556.1</name>
    <name evidence="3" type="ORF">RvY_06556</name>
</gene>
<dbReference type="PANTHER" id="PTHR10900">
    <property type="entry name" value="PERIOSTIN-RELATED"/>
    <property type="match status" value="1"/>
</dbReference>
<name>A0A1D1V8K7_RAMVA</name>
<feature type="signal peptide" evidence="1">
    <location>
        <begin position="1"/>
        <end position="16"/>
    </location>
</feature>
<dbReference type="STRING" id="947166.A0A1D1V8K7"/>
<dbReference type="InterPro" id="IPR000782">
    <property type="entry name" value="FAS1_domain"/>
</dbReference>
<evidence type="ECO:0000256" key="1">
    <source>
        <dbReference type="SAM" id="SignalP"/>
    </source>
</evidence>
<organism evidence="3 4">
    <name type="scientific">Ramazzottius varieornatus</name>
    <name type="common">Water bear</name>
    <name type="synonym">Tardigrade</name>
    <dbReference type="NCBI Taxonomy" id="947166"/>
    <lineage>
        <taxon>Eukaryota</taxon>
        <taxon>Metazoa</taxon>
        <taxon>Ecdysozoa</taxon>
        <taxon>Tardigrada</taxon>
        <taxon>Eutardigrada</taxon>
        <taxon>Parachela</taxon>
        <taxon>Hypsibioidea</taxon>
        <taxon>Ramazzottiidae</taxon>
        <taxon>Ramazzottius</taxon>
    </lineage>
</organism>
<dbReference type="GO" id="GO:0050839">
    <property type="term" value="F:cell adhesion molecule binding"/>
    <property type="evidence" value="ECO:0007669"/>
    <property type="project" value="TreeGrafter"/>
</dbReference>
<dbReference type="Pfam" id="PF02469">
    <property type="entry name" value="Fasciclin"/>
    <property type="match status" value="2"/>
</dbReference>
<feature type="chain" id="PRO_5008898156" description="FAS1 domain-containing protein" evidence="1">
    <location>
        <begin position="17"/>
        <end position="371"/>
    </location>
</feature>
<accession>A0A1D1V8K7</accession>
<dbReference type="PROSITE" id="PS50213">
    <property type="entry name" value="FAS1"/>
    <property type="match status" value="2"/>
</dbReference>
<evidence type="ECO:0000313" key="3">
    <source>
        <dbReference type="EMBL" id="GAU94848.1"/>
    </source>
</evidence>
<dbReference type="PANTHER" id="PTHR10900:SF124">
    <property type="entry name" value="FI05614P"/>
    <property type="match status" value="1"/>
</dbReference>
<evidence type="ECO:0000259" key="2">
    <source>
        <dbReference type="PROSITE" id="PS50213"/>
    </source>
</evidence>
<dbReference type="OrthoDB" id="286301at2759"/>
<protein>
    <recommendedName>
        <fullName evidence="2">FAS1 domain-containing protein</fullName>
    </recommendedName>
</protein>
<dbReference type="GO" id="GO:0030198">
    <property type="term" value="P:extracellular matrix organization"/>
    <property type="evidence" value="ECO:0007669"/>
    <property type="project" value="TreeGrafter"/>
</dbReference>
<feature type="domain" description="FAS1" evidence="2">
    <location>
        <begin position="70"/>
        <end position="209"/>
    </location>
</feature>
<dbReference type="GO" id="GO:0007155">
    <property type="term" value="P:cell adhesion"/>
    <property type="evidence" value="ECO:0007669"/>
    <property type="project" value="TreeGrafter"/>
</dbReference>
<dbReference type="AlphaFoldDB" id="A0A1D1V8K7"/>
<proteinExistence type="predicted"/>
<feature type="domain" description="FAS1" evidence="2">
    <location>
        <begin position="214"/>
        <end position="357"/>
    </location>
</feature>
<dbReference type="Proteomes" id="UP000186922">
    <property type="component" value="Unassembled WGS sequence"/>
</dbReference>
<dbReference type="SMART" id="SM00554">
    <property type="entry name" value="FAS1"/>
    <property type="match status" value="2"/>
</dbReference>
<evidence type="ECO:0000313" key="4">
    <source>
        <dbReference type="Proteomes" id="UP000186922"/>
    </source>
</evidence>
<dbReference type="FunFam" id="2.30.180.10:FF:000032">
    <property type="entry name" value="Fasciclin domain-containing protein, putative"/>
    <property type="match status" value="1"/>
</dbReference>